<feature type="transmembrane region" description="Helical" evidence="5">
    <location>
        <begin position="127"/>
        <end position="149"/>
    </location>
</feature>
<comment type="caution">
    <text evidence="7">The sequence shown here is derived from an EMBL/GenBank/DDBJ whole genome shotgun (WGS) entry which is preliminary data.</text>
</comment>
<dbReference type="Gene3D" id="3.30.750.24">
    <property type="entry name" value="STAS domain"/>
    <property type="match status" value="1"/>
</dbReference>
<accession>A0A2P7SBI6</accession>
<dbReference type="Pfam" id="PF00916">
    <property type="entry name" value="Sulfate_transp"/>
    <property type="match status" value="1"/>
</dbReference>
<dbReference type="InterPro" id="IPR011547">
    <property type="entry name" value="SLC26A/SulP_dom"/>
</dbReference>
<evidence type="ECO:0000256" key="4">
    <source>
        <dbReference type="ARBA" id="ARBA00023136"/>
    </source>
</evidence>
<feature type="domain" description="STAS" evidence="6">
    <location>
        <begin position="434"/>
        <end position="549"/>
    </location>
</feature>
<dbReference type="InterPro" id="IPR002645">
    <property type="entry name" value="STAS_dom"/>
</dbReference>
<dbReference type="PANTHER" id="PTHR11814">
    <property type="entry name" value="SULFATE TRANSPORTER"/>
    <property type="match status" value="1"/>
</dbReference>
<evidence type="ECO:0000256" key="5">
    <source>
        <dbReference type="SAM" id="Phobius"/>
    </source>
</evidence>
<dbReference type="Proteomes" id="UP000240653">
    <property type="component" value="Unassembled WGS sequence"/>
</dbReference>
<gene>
    <name evidence="7" type="ORF">C7I85_16235</name>
</gene>
<evidence type="ECO:0000259" key="6">
    <source>
        <dbReference type="PROSITE" id="PS50801"/>
    </source>
</evidence>
<dbReference type="OrthoDB" id="9769739at2"/>
<dbReference type="PROSITE" id="PS50801">
    <property type="entry name" value="STAS"/>
    <property type="match status" value="1"/>
</dbReference>
<evidence type="ECO:0000313" key="8">
    <source>
        <dbReference type="Proteomes" id="UP000240653"/>
    </source>
</evidence>
<keyword evidence="2 5" id="KW-0812">Transmembrane</keyword>
<keyword evidence="3 5" id="KW-1133">Transmembrane helix</keyword>
<feature type="transmembrane region" description="Helical" evidence="5">
    <location>
        <begin position="21"/>
        <end position="44"/>
    </location>
</feature>
<feature type="transmembrane region" description="Helical" evidence="5">
    <location>
        <begin position="344"/>
        <end position="364"/>
    </location>
</feature>
<dbReference type="InterPro" id="IPR001902">
    <property type="entry name" value="SLC26A/SulP_fam"/>
</dbReference>
<dbReference type="GO" id="GO:0055085">
    <property type="term" value="P:transmembrane transport"/>
    <property type="evidence" value="ECO:0007669"/>
    <property type="project" value="InterPro"/>
</dbReference>
<organism evidence="7 8">
    <name type="scientific">Pseudaminobacter soli</name>
    <name type="common">ex Li et al. 2025</name>
    <dbReference type="NCBI Taxonomy" id="1295366"/>
    <lineage>
        <taxon>Bacteria</taxon>
        <taxon>Pseudomonadati</taxon>
        <taxon>Pseudomonadota</taxon>
        <taxon>Alphaproteobacteria</taxon>
        <taxon>Hyphomicrobiales</taxon>
        <taxon>Phyllobacteriaceae</taxon>
        <taxon>Pseudaminobacter</taxon>
    </lineage>
</organism>
<keyword evidence="4 5" id="KW-0472">Membrane</keyword>
<dbReference type="SUPFAM" id="SSF52091">
    <property type="entry name" value="SpoIIaa-like"/>
    <property type="match status" value="1"/>
</dbReference>
<reference evidence="7 8" key="1">
    <citation type="submission" date="2018-03" db="EMBL/GenBank/DDBJ databases">
        <title>The draft genome of Mesorhizobium soli JCM 19897.</title>
        <authorList>
            <person name="Li L."/>
            <person name="Liu L."/>
            <person name="Liang L."/>
            <person name="Wang T."/>
            <person name="Zhang X."/>
        </authorList>
    </citation>
    <scope>NUCLEOTIDE SEQUENCE [LARGE SCALE GENOMIC DNA]</scope>
    <source>
        <strain evidence="7 8">JCM 19897</strain>
    </source>
</reference>
<sequence length="564" mass="59422">MLGRLPVLTSLRGYQSAWIRNDVTAGLAIAAVAIPSAIAYPAIAGLPPEVGVYSSILPLVGYALFGPSRKLIVGPDAATMTVLAAVLANTMANTPRDRVVVASALALVVGVYCLIGSRLRLGVLAAFLSKPILVGFISGISISILVGQIGRFTGLRIESDGLIPPLVELLQKSSSIHWPSVLFGVAMLVILIALKRSPIPGPVVVVVIAVAASALFDFEGRGIKVVGTLPRSLPALSFPLSPTISARDLLLGGAAVWLVGFGSGLVTARSFAAREKLEVDANAELNGFGAANIASGLFSGFPVTVSDSRTATNISVGGRSQLAGLVAALALTISLFYLNDALRLMPQPALGAILVAAAISLIDVKSLREIWHISKLEFAFALIGMWGAISLGVLQGVVIAVAGTLLYVLLKEMRPRDALLGQIPGQHGFYKLHRSKLARPVSGLAICLIQGSLLFFNVDYVKARLRAILEGLPKDTRWFVLDASAIVQIDSTAAEMLEEIREACAERGLAFGLAELHIEPTDILERAGLLQKVGEAMIFDDLEDVATAFDKGQQSPKPQLDDRA</sequence>
<feature type="transmembrane region" description="Helical" evidence="5">
    <location>
        <begin position="176"/>
        <end position="194"/>
    </location>
</feature>
<name>A0A2P7SBI6_9HYPH</name>
<dbReference type="InterPro" id="IPR036513">
    <property type="entry name" value="STAS_dom_sf"/>
</dbReference>
<evidence type="ECO:0000256" key="3">
    <source>
        <dbReference type="ARBA" id="ARBA00022989"/>
    </source>
</evidence>
<dbReference type="Pfam" id="PF01740">
    <property type="entry name" value="STAS"/>
    <property type="match status" value="1"/>
</dbReference>
<keyword evidence="8" id="KW-1185">Reference proteome</keyword>
<dbReference type="AlphaFoldDB" id="A0A2P7SBI6"/>
<evidence type="ECO:0000256" key="2">
    <source>
        <dbReference type="ARBA" id="ARBA00022692"/>
    </source>
</evidence>
<dbReference type="CDD" id="cd07042">
    <property type="entry name" value="STAS_SulP_like_sulfate_transporter"/>
    <property type="match status" value="1"/>
</dbReference>
<dbReference type="EMBL" id="PXYL01000007">
    <property type="protein sequence ID" value="PSJ59882.1"/>
    <property type="molecule type" value="Genomic_DNA"/>
</dbReference>
<feature type="transmembrane region" description="Helical" evidence="5">
    <location>
        <begin position="376"/>
        <end position="409"/>
    </location>
</feature>
<comment type="subcellular location">
    <subcellularLocation>
        <location evidence="1">Membrane</location>
        <topology evidence="1">Multi-pass membrane protein</topology>
    </subcellularLocation>
</comment>
<dbReference type="RefSeq" id="WP_106725024.1">
    <property type="nucleotide sequence ID" value="NZ_PXYL01000007.1"/>
</dbReference>
<feature type="transmembrane region" description="Helical" evidence="5">
    <location>
        <begin position="98"/>
        <end position="115"/>
    </location>
</feature>
<feature type="transmembrane region" description="Helical" evidence="5">
    <location>
        <begin position="201"/>
        <end position="218"/>
    </location>
</feature>
<dbReference type="GO" id="GO:0016020">
    <property type="term" value="C:membrane"/>
    <property type="evidence" value="ECO:0007669"/>
    <property type="project" value="UniProtKB-SubCell"/>
</dbReference>
<feature type="transmembrane region" description="Helical" evidence="5">
    <location>
        <begin position="437"/>
        <end position="456"/>
    </location>
</feature>
<evidence type="ECO:0000256" key="1">
    <source>
        <dbReference type="ARBA" id="ARBA00004141"/>
    </source>
</evidence>
<protein>
    <submittedName>
        <fullName evidence="7">Sulfate transporter</fullName>
    </submittedName>
</protein>
<proteinExistence type="predicted"/>
<feature type="transmembrane region" description="Helical" evidence="5">
    <location>
        <begin position="249"/>
        <end position="268"/>
    </location>
</feature>
<feature type="transmembrane region" description="Helical" evidence="5">
    <location>
        <begin position="322"/>
        <end position="338"/>
    </location>
</feature>
<evidence type="ECO:0000313" key="7">
    <source>
        <dbReference type="EMBL" id="PSJ59882.1"/>
    </source>
</evidence>